<dbReference type="RefSeq" id="WP_007277548.1">
    <property type="nucleotide sequence ID" value="NZ_ABCK01000004.1"/>
</dbReference>
<dbReference type="Proteomes" id="UP000004947">
    <property type="component" value="Unassembled WGS sequence"/>
</dbReference>
<dbReference type="SUPFAM" id="SSF53649">
    <property type="entry name" value="Alkaline phosphatase-like"/>
    <property type="match status" value="1"/>
</dbReference>
<dbReference type="Pfam" id="PF00884">
    <property type="entry name" value="Sulfatase"/>
    <property type="match status" value="1"/>
</dbReference>
<comment type="caution">
    <text evidence="5">The sequence shown here is derived from an EMBL/GenBank/DDBJ whole genome shotgun (WGS) entry which is preliminary data.</text>
</comment>
<accession>A6DI15</accession>
<feature type="region of interest" description="Disordered" evidence="3">
    <location>
        <begin position="467"/>
        <end position="497"/>
    </location>
</feature>
<evidence type="ECO:0000256" key="2">
    <source>
        <dbReference type="ARBA" id="ARBA00022801"/>
    </source>
</evidence>
<dbReference type="STRING" id="313628.LNTAR_08869"/>
<keyword evidence="6" id="KW-1185">Reference proteome</keyword>
<dbReference type="OrthoDB" id="9783154at2"/>
<dbReference type="InterPro" id="IPR000917">
    <property type="entry name" value="Sulfatase_N"/>
</dbReference>
<evidence type="ECO:0000313" key="5">
    <source>
        <dbReference type="EMBL" id="EDM28669.1"/>
    </source>
</evidence>
<dbReference type="EMBL" id="ABCK01000004">
    <property type="protein sequence ID" value="EDM28669.1"/>
    <property type="molecule type" value="Genomic_DNA"/>
</dbReference>
<evidence type="ECO:0000256" key="1">
    <source>
        <dbReference type="ARBA" id="ARBA00008779"/>
    </source>
</evidence>
<dbReference type="GO" id="GO:0004065">
    <property type="term" value="F:arylsulfatase activity"/>
    <property type="evidence" value="ECO:0007669"/>
    <property type="project" value="TreeGrafter"/>
</dbReference>
<keyword evidence="2" id="KW-0378">Hydrolase</keyword>
<dbReference type="AlphaFoldDB" id="A6DI15"/>
<dbReference type="InterPro" id="IPR017850">
    <property type="entry name" value="Alkaline_phosphatase_core_sf"/>
</dbReference>
<dbReference type="PANTHER" id="PTHR42693">
    <property type="entry name" value="ARYLSULFATASE FAMILY MEMBER"/>
    <property type="match status" value="1"/>
</dbReference>
<dbReference type="eggNOG" id="COG3119">
    <property type="taxonomic scope" value="Bacteria"/>
</dbReference>
<name>A6DI15_9BACT</name>
<dbReference type="PANTHER" id="PTHR42693:SF53">
    <property type="entry name" value="ENDO-4-O-SULFATASE"/>
    <property type="match status" value="1"/>
</dbReference>
<reference evidence="5 6" key="1">
    <citation type="journal article" date="2010" name="J. Bacteriol.">
        <title>Genome sequence of Lentisphaera araneosa HTCC2155T, the type species of the order Lentisphaerales in the phylum Lentisphaerae.</title>
        <authorList>
            <person name="Thrash J.C."/>
            <person name="Cho J.C."/>
            <person name="Vergin K.L."/>
            <person name="Morris R.M."/>
            <person name="Giovannoni S.J."/>
        </authorList>
    </citation>
    <scope>NUCLEOTIDE SEQUENCE [LARGE SCALE GENOMIC DNA]</scope>
    <source>
        <strain evidence="5 6">HTCC2155</strain>
    </source>
</reference>
<evidence type="ECO:0000256" key="3">
    <source>
        <dbReference type="SAM" id="MobiDB-lite"/>
    </source>
</evidence>
<sequence length="497" mass="54345">MTFKKLFLLGGLCLTTLNAVEKPNIILMMADDLGYGDVGFTGNEIIKTPELDSFVKAGVIMTHSYAGGPVCSPTRGTCLTGRHYHRYGIFSANVGHLPREEVTISEILKQQGYLTGHFGKWHLGTLSKTVSAKGPGRKPEVNFSPPWEHAYDESFVMESAVGTWDPGYGKRAKNNPFYNNGETTMEHLKGGAARVVMDRVIPFIKRAKEELKPFLAVVWFNAPHKDIIAGEKYLEMYKGHGDSAAYYACITEMDEQLGRLQRELKNLDLYENTLQFFTSDNGPKGKTPQVGDLVAGSAGSFSGRKRDLYDGGVRVPTAAVWPAKLPSASLSDIPASTLDYLPTIAGIVGAPLPEWPIDGIDIMPQLLGQVSERDKGIPMSRGSLMALVKGKYKYMTNSSDTNVNDVMYDLSSDIAEKENVLKKMPELGAQLRAEILALDKSFAASHAGKDYKNPDFVPVGKYPAIKAGNKGVIQPKNNASGLKDSKSKKNKKTKGKK</sequence>
<comment type="similarity">
    <text evidence="1">Belongs to the sulfatase family.</text>
</comment>
<proteinExistence type="inferred from homology"/>
<organism evidence="5 6">
    <name type="scientific">Lentisphaera araneosa HTCC2155</name>
    <dbReference type="NCBI Taxonomy" id="313628"/>
    <lineage>
        <taxon>Bacteria</taxon>
        <taxon>Pseudomonadati</taxon>
        <taxon>Lentisphaerota</taxon>
        <taxon>Lentisphaeria</taxon>
        <taxon>Lentisphaerales</taxon>
        <taxon>Lentisphaeraceae</taxon>
        <taxon>Lentisphaera</taxon>
    </lineage>
</organism>
<protein>
    <submittedName>
        <fullName evidence="5">N-acetylgalactosamine 6-sulfatase (GALNS)</fullName>
    </submittedName>
</protein>
<evidence type="ECO:0000313" key="6">
    <source>
        <dbReference type="Proteomes" id="UP000004947"/>
    </source>
</evidence>
<gene>
    <name evidence="5" type="ORF">LNTAR_08869</name>
</gene>
<feature type="domain" description="Sulfatase N-terminal" evidence="4">
    <location>
        <begin position="23"/>
        <end position="349"/>
    </location>
</feature>
<feature type="compositionally biased region" description="Basic residues" evidence="3">
    <location>
        <begin position="486"/>
        <end position="497"/>
    </location>
</feature>
<evidence type="ECO:0000259" key="4">
    <source>
        <dbReference type="Pfam" id="PF00884"/>
    </source>
</evidence>
<dbReference type="Gene3D" id="3.40.720.10">
    <property type="entry name" value="Alkaline Phosphatase, subunit A"/>
    <property type="match status" value="1"/>
</dbReference>
<dbReference type="InterPro" id="IPR050738">
    <property type="entry name" value="Sulfatase"/>
</dbReference>